<proteinExistence type="predicted"/>
<dbReference type="EMBL" id="VSSQ01002703">
    <property type="protein sequence ID" value="MPM16931.1"/>
    <property type="molecule type" value="Genomic_DNA"/>
</dbReference>
<dbReference type="AlphaFoldDB" id="A0A644XM98"/>
<gene>
    <name evidence="1" type="ORF">SDC9_63313</name>
</gene>
<reference evidence="1" key="1">
    <citation type="submission" date="2019-08" db="EMBL/GenBank/DDBJ databases">
        <authorList>
            <person name="Kucharzyk K."/>
            <person name="Murdoch R.W."/>
            <person name="Higgins S."/>
            <person name="Loffler F."/>
        </authorList>
    </citation>
    <scope>NUCLEOTIDE SEQUENCE</scope>
</reference>
<organism evidence="1">
    <name type="scientific">bioreactor metagenome</name>
    <dbReference type="NCBI Taxonomy" id="1076179"/>
    <lineage>
        <taxon>unclassified sequences</taxon>
        <taxon>metagenomes</taxon>
        <taxon>ecological metagenomes</taxon>
    </lineage>
</organism>
<accession>A0A644XM98</accession>
<evidence type="ECO:0000313" key="1">
    <source>
        <dbReference type="EMBL" id="MPM16931.1"/>
    </source>
</evidence>
<comment type="caution">
    <text evidence="1">The sequence shown here is derived from an EMBL/GenBank/DDBJ whole genome shotgun (WGS) entry which is preliminary data.</text>
</comment>
<name>A0A644XM98_9ZZZZ</name>
<sequence length="158" mass="17574">MGIFHFGHSGVGGTVRIYYTVAEEISVAGRIRTIIATVFKVNPSIFVNCFHTLIHPIPNISPLQVGIFIDGLPLQIQVSARIPHCVRVFRRDNWAVAPFLTHFFQPCSTWILRNKHIGVVFPKPALVVYGAVHKTAFLIFQVLIGVKEVNSVSGFVPK</sequence>
<protein>
    <submittedName>
        <fullName evidence="1">Uncharacterized protein</fullName>
    </submittedName>
</protein>